<evidence type="ECO:0000313" key="2">
    <source>
        <dbReference type="Proteomes" id="UP000011566"/>
    </source>
</evidence>
<name>M0M4D1_9EURY</name>
<organism evidence="1 2">
    <name type="scientific">Halococcus hamelinensis 100A6</name>
    <dbReference type="NCBI Taxonomy" id="1132509"/>
    <lineage>
        <taxon>Archaea</taxon>
        <taxon>Methanobacteriati</taxon>
        <taxon>Methanobacteriota</taxon>
        <taxon>Stenosarchaea group</taxon>
        <taxon>Halobacteria</taxon>
        <taxon>Halobacteriales</taxon>
        <taxon>Halococcaceae</taxon>
        <taxon>Halococcus</taxon>
    </lineage>
</organism>
<accession>M0M4D1</accession>
<reference evidence="1 2" key="1">
    <citation type="journal article" date="2014" name="PLoS Genet.">
        <title>Phylogenetically driven sequencing of extremely halophilic archaea reveals strategies for static and dynamic osmo-response.</title>
        <authorList>
            <person name="Becker E.A."/>
            <person name="Seitzer P.M."/>
            <person name="Tritt A."/>
            <person name="Larsen D."/>
            <person name="Krusor M."/>
            <person name="Yao A.I."/>
            <person name="Wu D."/>
            <person name="Madern D."/>
            <person name="Eisen J.A."/>
            <person name="Darling A.E."/>
            <person name="Facciotti M.T."/>
        </authorList>
    </citation>
    <scope>NUCLEOTIDE SEQUENCE [LARGE SCALE GENOMIC DNA]</scope>
    <source>
        <strain evidence="1 2">100A6</strain>
    </source>
</reference>
<dbReference type="InterPro" id="IPR055951">
    <property type="entry name" value="DUF7529"/>
</dbReference>
<protein>
    <submittedName>
        <fullName evidence="1">Uncharacterized protein</fullName>
    </submittedName>
</protein>
<dbReference type="EMBL" id="AOMB01000011">
    <property type="protein sequence ID" value="EMA40531.1"/>
    <property type="molecule type" value="Genomic_DNA"/>
</dbReference>
<dbReference type="OrthoDB" id="325206at2157"/>
<sequence length="157" mass="17850">MTEDNPFERVVEPWEAVMEDMAATATGYREAGYSVLELHPGDVAVENDERYGLDVLVPGEEYDELERVTAAATFDSYEVYHAREAGMTFLLLVLTDPEAEQAVCCPAYYDDRDVEALERRSHAEGAMHTHVRPLDDETWVTFTHDEPDLFFPDTPDE</sequence>
<keyword evidence="2" id="KW-1185">Reference proteome</keyword>
<dbReference type="Pfam" id="PF24373">
    <property type="entry name" value="DUF7529"/>
    <property type="match status" value="1"/>
</dbReference>
<dbReference type="AlphaFoldDB" id="M0M4D1"/>
<evidence type="ECO:0000313" key="1">
    <source>
        <dbReference type="EMBL" id="EMA40531.1"/>
    </source>
</evidence>
<gene>
    <name evidence="1" type="ORF">C447_04507</name>
</gene>
<comment type="caution">
    <text evidence="1">The sequence shown here is derived from an EMBL/GenBank/DDBJ whole genome shotgun (WGS) entry which is preliminary data.</text>
</comment>
<proteinExistence type="predicted"/>
<dbReference type="Proteomes" id="UP000011566">
    <property type="component" value="Unassembled WGS sequence"/>
</dbReference>
<dbReference type="RefSeq" id="WP_007691329.1">
    <property type="nucleotide sequence ID" value="NZ_AJRK01000365.1"/>
</dbReference>
<dbReference type="PATRIC" id="fig|1132509.6.peg.1044"/>
<dbReference type="eggNOG" id="arCOG02977">
    <property type="taxonomic scope" value="Archaea"/>
</dbReference>